<keyword evidence="2" id="KW-1185">Reference proteome</keyword>
<reference evidence="1" key="1">
    <citation type="submission" date="2016-12" db="EMBL/GenBank/DDBJ databases">
        <title>Discovery of methanogenic haloarchaea.</title>
        <authorList>
            <person name="Sorokin D.Y."/>
            <person name="Makarova K.S."/>
            <person name="Abbas B."/>
            <person name="Ferrer M."/>
            <person name="Golyshin P.N."/>
        </authorList>
    </citation>
    <scope>NUCLEOTIDE SEQUENCE [LARGE SCALE GENOMIC DNA]</scope>
    <source>
        <strain evidence="1">HMET1</strain>
    </source>
</reference>
<gene>
    <name evidence="1" type="ORF">BTN85_1369</name>
</gene>
<dbReference type="AlphaFoldDB" id="A0A1Q6DWX4"/>
<dbReference type="Proteomes" id="UP000185744">
    <property type="component" value="Unassembled WGS sequence"/>
</dbReference>
<name>A0A1Q6DWX4_METT1</name>
<organism evidence="1 2">
    <name type="scientific">Methanohalarchaeum thermophilum</name>
    <dbReference type="NCBI Taxonomy" id="1903181"/>
    <lineage>
        <taxon>Archaea</taxon>
        <taxon>Methanobacteriati</taxon>
        <taxon>Methanobacteriota</taxon>
        <taxon>Methanonatronarchaeia</taxon>
        <taxon>Methanonatronarchaeales</taxon>
        <taxon>Methanonatronarchaeaceae</taxon>
        <taxon>Candidatus Methanohalarchaeum</taxon>
    </lineage>
</organism>
<comment type="caution">
    <text evidence="1">The sequence shown here is derived from an EMBL/GenBank/DDBJ whole genome shotgun (WGS) entry which is preliminary data.</text>
</comment>
<evidence type="ECO:0000313" key="1">
    <source>
        <dbReference type="EMBL" id="OKY78866.1"/>
    </source>
</evidence>
<dbReference type="InParanoid" id="A0A1Q6DWX4"/>
<evidence type="ECO:0000313" key="2">
    <source>
        <dbReference type="Proteomes" id="UP000185744"/>
    </source>
</evidence>
<dbReference type="EMBL" id="MSDW01000001">
    <property type="protein sequence ID" value="OKY78866.1"/>
    <property type="molecule type" value="Genomic_DNA"/>
</dbReference>
<proteinExistence type="predicted"/>
<accession>A0A1Q6DWX4</accession>
<sequence>MIGYSRMKKCLRQNLRGLTKQEYEILKKMSHKSKDLYNATLYKKETILL</sequence>
<protein>
    <submittedName>
        <fullName evidence="1">Uncharacterized protein</fullName>
    </submittedName>
</protein>